<feature type="compositionally biased region" description="Basic and acidic residues" evidence="1">
    <location>
        <begin position="124"/>
        <end position="133"/>
    </location>
</feature>
<organism evidence="2 3">
    <name type="scientific">Brucella grignonensis</name>
    <dbReference type="NCBI Taxonomy" id="94627"/>
    <lineage>
        <taxon>Bacteria</taxon>
        <taxon>Pseudomonadati</taxon>
        <taxon>Pseudomonadota</taxon>
        <taxon>Alphaproteobacteria</taxon>
        <taxon>Hyphomicrobiales</taxon>
        <taxon>Brucellaceae</taxon>
        <taxon>Brucella/Ochrobactrum group</taxon>
        <taxon>Brucella</taxon>
    </lineage>
</organism>
<feature type="compositionally biased region" description="Polar residues" evidence="1">
    <location>
        <begin position="86"/>
        <end position="103"/>
    </location>
</feature>
<evidence type="ECO:0000313" key="3">
    <source>
        <dbReference type="Proteomes" id="UP000216478"/>
    </source>
</evidence>
<dbReference type="AlphaFoldDB" id="A0A256EYE7"/>
<dbReference type="Proteomes" id="UP000216478">
    <property type="component" value="Unassembled WGS sequence"/>
</dbReference>
<name>A0A256EYE7_9HYPH</name>
<evidence type="ECO:0000313" key="2">
    <source>
        <dbReference type="EMBL" id="OYR07632.1"/>
    </source>
</evidence>
<protein>
    <submittedName>
        <fullName evidence="2">Filamentous hemagglutinin family N-terminal containing domain protein</fullName>
    </submittedName>
</protein>
<dbReference type="RefSeq" id="WP_235818518.1">
    <property type="nucleotide sequence ID" value="NZ_JBHEER010000008.1"/>
</dbReference>
<sequence>MSPGFGTGSGETNWIGEQSGLVSKGEMDVRVEGNTHLGAGKIVSESGDLKLDTGTLTHEDFSGSKKYEGFDIQANIDLTPKDADGNKQQQPDQTSQPKNSAEGTYQLDDTRQEVRATVGPGEIIIRDKDKQAELETSGQTEDLAALNRDPDKAYEITKDKHVEIDYYLSDTSVKAAIEGGAGVAKIVGGLLDRISEPALASALRNEDIDPAEALRQLQSGACFEQRGDVFNLWDWIVPSAYAAGCQLETLSGKVITIHDRDSCIEALGKALYAQAIGVWSNRDSLREGLWEGLKDQGNEFVDLVSDPYGLAKSIGNVALEIVADPVAAGFKYGYDAADSIYEKSLLYTQALANENYEAAGRHLASLTIDLAMKAAGGVGAGYTAVKSADKIAALKNIERIEKAAPIKISTAIQPVVGDPKLQNLMDNIYKGTRNPNRVGDGTLADAVRYERATGGTVGGRTHTIKAEETIVGLQNWLDRNPHALQVDRQEAITQIQSLKNALGK</sequence>
<accession>A0A256EYE7</accession>
<proteinExistence type="predicted"/>
<keyword evidence="3" id="KW-1185">Reference proteome</keyword>
<evidence type="ECO:0000256" key="1">
    <source>
        <dbReference type="SAM" id="MobiDB-lite"/>
    </source>
</evidence>
<dbReference type="EMBL" id="NNRL01000169">
    <property type="protein sequence ID" value="OYR07632.1"/>
    <property type="molecule type" value="Genomic_DNA"/>
</dbReference>
<feature type="region of interest" description="Disordered" evidence="1">
    <location>
        <begin position="78"/>
        <end position="146"/>
    </location>
</feature>
<comment type="caution">
    <text evidence="2">The sequence shown here is derived from an EMBL/GenBank/DDBJ whole genome shotgun (WGS) entry which is preliminary data.</text>
</comment>
<gene>
    <name evidence="2" type="ORF">CEV33_3746</name>
</gene>
<reference evidence="2 3" key="1">
    <citation type="submission" date="2017-07" db="EMBL/GenBank/DDBJ databases">
        <title>Phylogenetic study on the rhizospheric bacterium Ochrobactrum sp. A44.</title>
        <authorList>
            <person name="Krzyzanowska D.M."/>
            <person name="Ossowicki A."/>
            <person name="Rajewska M."/>
            <person name="Maciag T."/>
            <person name="Kaczynski Z."/>
            <person name="Czerwicka M."/>
            <person name="Jafra S."/>
        </authorList>
    </citation>
    <scope>NUCLEOTIDE SEQUENCE [LARGE SCALE GENOMIC DNA]</scope>
    <source>
        <strain evidence="2 3">OgA9a</strain>
    </source>
</reference>